<reference evidence="2 4" key="2">
    <citation type="submission" date="2016-04" db="EMBL/GenBank/DDBJ databases">
        <authorList>
            <person name="Millard A."/>
        </authorList>
    </citation>
    <scope>NUCLEOTIDE SEQUENCE [LARGE SCALE GENOMIC DNA]</scope>
    <source>
        <strain evidence="2">Isolate 22</strain>
    </source>
</reference>
<proteinExistence type="predicted"/>
<dbReference type="Proteomes" id="UP000070452">
    <property type="component" value="Unassembled WGS sequence"/>
</dbReference>
<reference evidence="1 3" key="1">
    <citation type="submission" date="2016-01" db="EMBL/GenBank/DDBJ databases">
        <title>Molecular Mechanisms for transfer of large genomic segments between Enterococcus faecium strains.</title>
        <authorList>
            <person name="Garcia-Solache M.A."/>
            <person name="Lebreton F."/>
            <person name="Mclaughlin R.E."/>
            <person name="Whiteaker J.D."/>
            <person name="Gilmore M.S."/>
            <person name="Rice L.B."/>
        </authorList>
    </citation>
    <scope>NUCLEOTIDE SEQUENCE [LARGE SCALE GENOMIC DNA]</scope>
    <source>
        <strain evidence="1 3">D344RRF x C68</strain>
    </source>
</reference>
<name>A0A132ZD31_ENTFC</name>
<protein>
    <submittedName>
        <fullName evidence="1">Uncharacterized protein</fullName>
    </submittedName>
</protein>
<dbReference type="Proteomes" id="UP000183509">
    <property type="component" value="Unassembled WGS sequence"/>
</dbReference>
<dbReference type="RefSeq" id="WP_002298088.1">
    <property type="nucleotide sequence ID" value="NZ_AP019409.1"/>
</dbReference>
<dbReference type="EMBL" id="LRHK01000008">
    <property type="protein sequence ID" value="KWX16324.1"/>
    <property type="molecule type" value="Genomic_DNA"/>
</dbReference>
<organism evidence="1 3">
    <name type="scientific">Enterococcus faecium</name>
    <name type="common">Streptococcus faecium</name>
    <dbReference type="NCBI Taxonomy" id="1352"/>
    <lineage>
        <taxon>Bacteria</taxon>
        <taxon>Bacillati</taxon>
        <taxon>Bacillota</taxon>
        <taxon>Bacilli</taxon>
        <taxon>Lactobacillales</taxon>
        <taxon>Enterococcaceae</taxon>
        <taxon>Enterococcus</taxon>
    </lineage>
</organism>
<dbReference type="AlphaFoldDB" id="A0A132ZD31"/>
<accession>A0A132ZD31</accession>
<dbReference type="GeneID" id="69567624"/>
<dbReference type="EMBL" id="FKLM01000208">
    <property type="protein sequence ID" value="SAM54937.1"/>
    <property type="molecule type" value="Genomic_DNA"/>
</dbReference>
<evidence type="ECO:0000313" key="1">
    <source>
        <dbReference type="EMBL" id="KWX16324.1"/>
    </source>
</evidence>
<evidence type="ECO:0000313" key="4">
    <source>
        <dbReference type="Proteomes" id="UP000183509"/>
    </source>
</evidence>
<sequence length="180" mass="20474">MLLKVAIKCYCVKNKGGIIYEKIVPRGACLLLALCLSLSAVGCQKSNENNKIKEGQSISSEEEGMSINANGKNETFKPSDYTLEAKKEYVYEYLGLKFKLSDKFRNYIADKKIAMLDDQSPIDKELKYAILTFEKMTEEQKNAVIEKMGDGYKNWQNELERIGTIGIFEKNTSEEKNLKL</sequence>
<evidence type="ECO:0000313" key="2">
    <source>
        <dbReference type="EMBL" id="SAM54937.1"/>
    </source>
</evidence>
<evidence type="ECO:0000313" key="3">
    <source>
        <dbReference type="Proteomes" id="UP000070452"/>
    </source>
</evidence>
<dbReference type="PATRIC" id="fig|1352.1358.peg.2902"/>
<dbReference type="STRING" id="1352.AL014_00965"/>
<gene>
    <name evidence="1" type="ORF">AWT83_16430</name>
    <name evidence="2" type="ORF">DTPHA_603258</name>
</gene>
<comment type="caution">
    <text evidence="1">The sequence shown here is derived from an EMBL/GenBank/DDBJ whole genome shotgun (WGS) entry which is preliminary data.</text>
</comment>